<dbReference type="Gene3D" id="2.60.40.2480">
    <property type="entry name" value="Periplasmic metal-binding protein Tp34-type"/>
    <property type="match status" value="1"/>
</dbReference>
<evidence type="ECO:0000256" key="2">
    <source>
        <dbReference type="ARBA" id="ARBA00022729"/>
    </source>
</evidence>
<dbReference type="KEGG" id="abut:Ami103574_11540"/>
<dbReference type="InterPro" id="IPR018470">
    <property type="entry name" value="Metal-bd_Tp34-typ"/>
</dbReference>
<proteinExistence type="inferred from homology"/>
<protein>
    <submittedName>
        <fullName evidence="4">Uncharacterized protein</fullName>
    </submittedName>
</protein>
<evidence type="ECO:0000313" key="5">
    <source>
        <dbReference type="Proteomes" id="UP000466848"/>
    </source>
</evidence>
<dbReference type="AlphaFoldDB" id="A0A858BZ87"/>
<name>A0A858BZ87_9FIRM</name>
<evidence type="ECO:0000256" key="1">
    <source>
        <dbReference type="ARBA" id="ARBA00010013"/>
    </source>
</evidence>
<comment type="similarity">
    <text evidence="1">Belongs to the UPF0423 family.</text>
</comment>
<gene>
    <name evidence="4" type="ORF">Ami103574_11540</name>
</gene>
<sequence>MSIAFTGCSNGDETDGNSNNAANPPAGTSTGDNGDDVAAPGEAAGFEEFPIGDDIELPPLNVAAVYFQPVDMEPADKAGLPASEADMHIEADISALKNDLGYGVGDFVPNLTVNYEITSEDGKTKVEGTFMPMNASDGPHYGANIKLGPAGTYKVRFTIENPEAQGFLLHVDKETGVTGRYWTEPLVAEWDFDYVPRVW</sequence>
<feature type="region of interest" description="Disordered" evidence="3">
    <location>
        <begin position="1"/>
        <end position="41"/>
    </location>
</feature>
<dbReference type="Pfam" id="PF10634">
    <property type="entry name" value="Iron_transport"/>
    <property type="match status" value="1"/>
</dbReference>
<keyword evidence="5" id="KW-1185">Reference proteome</keyword>
<dbReference type="Proteomes" id="UP000466848">
    <property type="component" value="Chromosome"/>
</dbReference>
<reference evidence="4 5" key="1">
    <citation type="submission" date="2020-02" db="EMBL/GenBank/DDBJ databases">
        <authorList>
            <person name="Kim Y.B."/>
            <person name="Roh S.W."/>
        </authorList>
    </citation>
    <scope>NUCLEOTIDE SEQUENCE [LARGE SCALE GENOMIC DNA]</scope>
    <source>
        <strain evidence="4 5">DSM 103574</strain>
    </source>
</reference>
<accession>A0A858BZ87</accession>
<feature type="compositionally biased region" description="Low complexity" evidence="3">
    <location>
        <begin position="16"/>
        <end position="30"/>
    </location>
</feature>
<dbReference type="InterPro" id="IPR038482">
    <property type="entry name" value="Tp34-type_sf"/>
</dbReference>
<keyword evidence="2" id="KW-0732">Signal</keyword>
<evidence type="ECO:0000313" key="4">
    <source>
        <dbReference type="EMBL" id="QIB70762.1"/>
    </source>
</evidence>
<dbReference type="EMBL" id="CP048649">
    <property type="protein sequence ID" value="QIB70762.1"/>
    <property type="molecule type" value="Genomic_DNA"/>
</dbReference>
<organism evidence="4 5">
    <name type="scientific">Aminipila butyrica</name>
    <dbReference type="NCBI Taxonomy" id="433296"/>
    <lineage>
        <taxon>Bacteria</taxon>
        <taxon>Bacillati</taxon>
        <taxon>Bacillota</taxon>
        <taxon>Clostridia</taxon>
        <taxon>Peptostreptococcales</taxon>
        <taxon>Anaerovoracaceae</taxon>
        <taxon>Aminipila</taxon>
    </lineage>
</organism>
<evidence type="ECO:0000256" key="3">
    <source>
        <dbReference type="SAM" id="MobiDB-lite"/>
    </source>
</evidence>